<evidence type="ECO:0000259" key="1">
    <source>
        <dbReference type="Pfam" id="PF01593"/>
    </source>
</evidence>
<dbReference type="PANTHER" id="PTHR42923">
    <property type="entry name" value="PROTOPORPHYRINOGEN OXIDASE"/>
    <property type="match status" value="1"/>
</dbReference>
<accession>A0ABV6RTE6</accession>
<dbReference type="RefSeq" id="WP_386671824.1">
    <property type="nucleotide sequence ID" value="NZ_JBHLTG010000005.1"/>
</dbReference>
<organism evidence="2 3">
    <name type="scientific">Lysobacter korlensis</name>
    <dbReference type="NCBI Taxonomy" id="553636"/>
    <lineage>
        <taxon>Bacteria</taxon>
        <taxon>Pseudomonadati</taxon>
        <taxon>Pseudomonadota</taxon>
        <taxon>Gammaproteobacteria</taxon>
        <taxon>Lysobacterales</taxon>
        <taxon>Lysobacteraceae</taxon>
        <taxon>Lysobacter</taxon>
    </lineage>
</organism>
<sequence>MSDTSDRPAAELRRDDDRPVIVVGGGIAGLVFARDVARAGRRVILLERADRVGGQLSRHTVAGIDLDAGAESYATRGGTVAALAAELGLQHDIVSPSPAGAWLYQAEGRALPLPATSILGIPGSPLASDVIAVLGAAAASRAFFSDALLPGPVGAKSATLGELVRRRMGDAVLDKLVTPVAQGVHSAHPDDLPLDRVAPGVRIAMLREGSLARGVRDLRAAAPAGALVQGIRGGVSVLVDALLADLGRLGVDVRTGVTASRIDIDGVTVAVAVAGSPDERLPGDVVIAASRTGDDPPAGTEVTLATLVVDDARLDAAPRGTGVLVAPGARGVRAKALTHVTAKWQWVADMAGAGRHVLRLSYDGSPDRVPDAEGIRRDASTLLGVTLAPGSVVGSAVVPWRRAEPEQPSEARPFRVGEAAAGSGLAAVVRQARETAGSFLEGDAH</sequence>
<comment type="caution">
    <text evidence="2">The sequence shown here is derived from an EMBL/GenBank/DDBJ whole genome shotgun (WGS) entry which is preliminary data.</text>
</comment>
<dbReference type="EMBL" id="JBHLTG010000005">
    <property type="protein sequence ID" value="MFC0680252.1"/>
    <property type="molecule type" value="Genomic_DNA"/>
</dbReference>
<evidence type="ECO:0000313" key="2">
    <source>
        <dbReference type="EMBL" id="MFC0680252.1"/>
    </source>
</evidence>
<dbReference type="InterPro" id="IPR050464">
    <property type="entry name" value="Zeta_carotene_desat/Oxidored"/>
</dbReference>
<dbReference type="Gene3D" id="3.50.50.60">
    <property type="entry name" value="FAD/NAD(P)-binding domain"/>
    <property type="match status" value="1"/>
</dbReference>
<dbReference type="Pfam" id="PF01593">
    <property type="entry name" value="Amino_oxidase"/>
    <property type="match status" value="1"/>
</dbReference>
<dbReference type="Proteomes" id="UP001589896">
    <property type="component" value="Unassembled WGS sequence"/>
</dbReference>
<dbReference type="InterPro" id="IPR036188">
    <property type="entry name" value="FAD/NAD-bd_sf"/>
</dbReference>
<evidence type="ECO:0000313" key="3">
    <source>
        <dbReference type="Proteomes" id="UP001589896"/>
    </source>
</evidence>
<dbReference type="InterPro" id="IPR002937">
    <property type="entry name" value="Amino_oxidase"/>
</dbReference>
<dbReference type="PANTHER" id="PTHR42923:SF3">
    <property type="entry name" value="PROTOPORPHYRINOGEN OXIDASE"/>
    <property type="match status" value="1"/>
</dbReference>
<feature type="domain" description="Amine oxidase" evidence="1">
    <location>
        <begin position="27"/>
        <end position="290"/>
    </location>
</feature>
<dbReference type="Gene3D" id="1.10.3110.10">
    <property type="entry name" value="protoporphyrinogen ix oxidase, domain 3"/>
    <property type="match status" value="1"/>
</dbReference>
<name>A0ABV6RTE6_9GAMM</name>
<keyword evidence="3" id="KW-1185">Reference proteome</keyword>
<dbReference type="SUPFAM" id="SSF54373">
    <property type="entry name" value="FAD-linked reductases, C-terminal domain"/>
    <property type="match status" value="1"/>
</dbReference>
<gene>
    <name evidence="2" type="ORF">ACFFGH_20650</name>
</gene>
<protein>
    <submittedName>
        <fullName evidence="2">Protoporphyrinogen/coproporphyrinogen oxidase</fullName>
    </submittedName>
</protein>
<proteinExistence type="predicted"/>
<dbReference type="Gene3D" id="3.90.660.20">
    <property type="entry name" value="Protoporphyrinogen oxidase, mitochondrial, domain 2"/>
    <property type="match status" value="1"/>
</dbReference>
<dbReference type="SUPFAM" id="SSF51905">
    <property type="entry name" value="FAD/NAD(P)-binding domain"/>
    <property type="match status" value="1"/>
</dbReference>
<reference evidence="2 3" key="1">
    <citation type="submission" date="2024-09" db="EMBL/GenBank/DDBJ databases">
        <authorList>
            <person name="Sun Q."/>
            <person name="Mori K."/>
        </authorList>
    </citation>
    <scope>NUCLEOTIDE SEQUENCE [LARGE SCALE GENOMIC DNA]</scope>
    <source>
        <strain evidence="2 3">KCTC 23076</strain>
    </source>
</reference>